<dbReference type="SUPFAM" id="SSF55073">
    <property type="entry name" value="Nucleotide cyclase"/>
    <property type="match status" value="1"/>
</dbReference>
<dbReference type="InterPro" id="IPR001633">
    <property type="entry name" value="EAL_dom"/>
</dbReference>
<dbReference type="CDD" id="cd01948">
    <property type="entry name" value="EAL"/>
    <property type="match status" value="1"/>
</dbReference>
<dbReference type="EMBL" id="PZKG01000037">
    <property type="protein sequence ID" value="PTE21842.1"/>
    <property type="molecule type" value="Genomic_DNA"/>
</dbReference>
<dbReference type="InterPro" id="IPR035919">
    <property type="entry name" value="EAL_sf"/>
</dbReference>
<name>A0A2T4JV98_9RHOB</name>
<feature type="domain" description="GGDEF" evidence="3">
    <location>
        <begin position="335"/>
        <end position="468"/>
    </location>
</feature>
<evidence type="ECO:0000313" key="5">
    <source>
        <dbReference type="Proteomes" id="UP000241010"/>
    </source>
</evidence>
<dbReference type="NCBIfam" id="TIGR00254">
    <property type="entry name" value="GGDEF"/>
    <property type="match status" value="1"/>
</dbReference>
<comment type="caution">
    <text evidence="4">The sequence shown here is derived from an EMBL/GenBank/DDBJ whole genome shotgun (WGS) entry which is preliminary data.</text>
</comment>
<keyword evidence="1" id="KW-0812">Transmembrane</keyword>
<dbReference type="Proteomes" id="UP000241010">
    <property type="component" value="Unassembled WGS sequence"/>
</dbReference>
<dbReference type="Gene3D" id="3.30.70.270">
    <property type="match status" value="1"/>
</dbReference>
<keyword evidence="5" id="KW-1185">Reference proteome</keyword>
<dbReference type="InterPro" id="IPR000160">
    <property type="entry name" value="GGDEF_dom"/>
</dbReference>
<dbReference type="Pfam" id="PF00990">
    <property type="entry name" value="GGDEF"/>
    <property type="match status" value="1"/>
</dbReference>
<dbReference type="PROSITE" id="PS50887">
    <property type="entry name" value="GGDEF"/>
    <property type="match status" value="1"/>
</dbReference>
<organism evidence="4 5">
    <name type="scientific">Cereibacter changlensis JA139</name>
    <dbReference type="NCBI Taxonomy" id="1188249"/>
    <lineage>
        <taxon>Bacteria</taxon>
        <taxon>Pseudomonadati</taxon>
        <taxon>Pseudomonadota</taxon>
        <taxon>Alphaproteobacteria</taxon>
        <taxon>Rhodobacterales</taxon>
        <taxon>Paracoccaceae</taxon>
        <taxon>Cereibacter</taxon>
    </lineage>
</organism>
<evidence type="ECO:0000259" key="3">
    <source>
        <dbReference type="PROSITE" id="PS50887"/>
    </source>
</evidence>
<accession>A0A2T4JV98</accession>
<dbReference type="PANTHER" id="PTHR44757:SF2">
    <property type="entry name" value="BIOFILM ARCHITECTURE MAINTENANCE PROTEIN MBAA"/>
    <property type="match status" value="1"/>
</dbReference>
<proteinExistence type="predicted"/>
<dbReference type="CDD" id="cd01949">
    <property type="entry name" value="GGDEF"/>
    <property type="match status" value="1"/>
</dbReference>
<dbReference type="Gene3D" id="3.20.20.450">
    <property type="entry name" value="EAL domain"/>
    <property type="match status" value="1"/>
</dbReference>
<dbReference type="SMART" id="SM00267">
    <property type="entry name" value="GGDEF"/>
    <property type="match status" value="1"/>
</dbReference>
<feature type="domain" description="EAL" evidence="2">
    <location>
        <begin position="477"/>
        <end position="726"/>
    </location>
</feature>
<dbReference type="PROSITE" id="PS50883">
    <property type="entry name" value="EAL"/>
    <property type="match status" value="1"/>
</dbReference>
<dbReference type="PANTHER" id="PTHR44757">
    <property type="entry name" value="DIGUANYLATE CYCLASE DGCP"/>
    <property type="match status" value="1"/>
</dbReference>
<dbReference type="OrthoDB" id="9814202at2"/>
<dbReference type="AlphaFoldDB" id="A0A2T4JV98"/>
<dbReference type="SUPFAM" id="SSF141868">
    <property type="entry name" value="EAL domain-like"/>
    <property type="match status" value="1"/>
</dbReference>
<dbReference type="InterPro" id="IPR043128">
    <property type="entry name" value="Rev_trsase/Diguanyl_cyclase"/>
</dbReference>
<dbReference type="Pfam" id="PF05228">
    <property type="entry name" value="CHASE4"/>
    <property type="match status" value="1"/>
</dbReference>
<sequence length="731" mass="79340">MTRRFKTHAFPARLIALIAAAAALALLSVVLVARQAVREVDADAFEHQRAFVERAVQAEAERIPVEQRASTYWDDAVLQTRANDQDWMDDNLGLWMQDFYGHDRSYVLGPDDRPVYGAVDGRRLDPAVPIQLDGRLAELASRLRGLIAETQAGAEDPAEAVAELSFGSTILLEGQPVLVSITPIMPDSDGATQAAGQEYLHVAVQDLDDALARRIGEADNLRDAAFVREAPEGQAQVALHDAGGAPLVWFTWTPDQPGLRLVQTMKPVVTLFGLFSLGLFVALVVRLWFSARYLQRSEAEARYLASHDALAGLPNRMHFEERLAEALPAARAGGARMALISVDLDHFKKVNDTLGHAAGDELIRQVSSRMLAQVRRSDTVARLGGDEFGIILIGMAEGEALATFCAGLVHLLSLPYQLQAGLVQVSASIGVATAEEVGGGVEALQRAADAALYRAKLDGRSRFCIFTEAMDDGLRRRHEIERDLRLALAAGDQFDVHYQPILDRDGSLFAAEALLRWPGAPGGPVPPELFIAVAEESGMIEELGLWVLREACAFAQQMALPKISVNVSAVQLRSVRFTADVLAVLEDTGLPPERLELELTERCALDSGAATHRNLKDLRAAGVMIALDDFATGHSLLQYVRDFDIDVIKIDQSFVSRLGSVDGTDQVVRALVDLGHAMGLEIIAEGVETEAQREALIGIGCHIFQGYLLGRPLSREAFRGAGFPQAGERPA</sequence>
<dbReference type="InterPro" id="IPR029787">
    <property type="entry name" value="Nucleotide_cyclase"/>
</dbReference>
<dbReference type="SMART" id="SM00052">
    <property type="entry name" value="EAL"/>
    <property type="match status" value="1"/>
</dbReference>
<evidence type="ECO:0000259" key="2">
    <source>
        <dbReference type="PROSITE" id="PS50883"/>
    </source>
</evidence>
<keyword evidence="1" id="KW-0472">Membrane</keyword>
<gene>
    <name evidence="4" type="ORF">C5F48_10240</name>
</gene>
<dbReference type="RefSeq" id="WP_107663812.1">
    <property type="nucleotide sequence ID" value="NZ_PZKG01000037.1"/>
</dbReference>
<keyword evidence="1" id="KW-1133">Transmembrane helix</keyword>
<evidence type="ECO:0000256" key="1">
    <source>
        <dbReference type="SAM" id="Phobius"/>
    </source>
</evidence>
<dbReference type="InterPro" id="IPR007892">
    <property type="entry name" value="CHASE4"/>
</dbReference>
<protein>
    <submittedName>
        <fullName evidence="4">Bifunctional diguanylate cyclase/phosphodiesterase</fullName>
    </submittedName>
</protein>
<dbReference type="Pfam" id="PF00563">
    <property type="entry name" value="EAL"/>
    <property type="match status" value="1"/>
</dbReference>
<evidence type="ECO:0000313" key="4">
    <source>
        <dbReference type="EMBL" id="PTE21842.1"/>
    </source>
</evidence>
<dbReference type="InterPro" id="IPR052155">
    <property type="entry name" value="Biofilm_reg_signaling"/>
</dbReference>
<feature type="transmembrane region" description="Helical" evidence="1">
    <location>
        <begin position="268"/>
        <end position="289"/>
    </location>
</feature>
<reference evidence="4 5" key="1">
    <citation type="submission" date="2018-03" db="EMBL/GenBank/DDBJ databases">
        <title>Cereibacter changlensis.</title>
        <authorList>
            <person name="Meyer T.E."/>
            <person name="Miller S."/>
            <person name="Lodha T."/>
            <person name="Gandham S."/>
            <person name="Chintalapati S."/>
            <person name="Chintalapati V.R."/>
        </authorList>
    </citation>
    <scope>NUCLEOTIDE SEQUENCE [LARGE SCALE GENOMIC DNA]</scope>
    <source>
        <strain evidence="4 5">JA139</strain>
    </source>
</reference>